<evidence type="ECO:0000313" key="1">
    <source>
        <dbReference type="EMBL" id="EIG24535.1"/>
    </source>
</evidence>
<dbReference type="EMBL" id="AJMT01000194">
    <property type="protein sequence ID" value="EIG24535.1"/>
    <property type="molecule type" value="Genomic_DNA"/>
</dbReference>
<dbReference type="Proteomes" id="UP000004473">
    <property type="component" value="Unassembled WGS sequence"/>
</dbReference>
<proteinExistence type="predicted"/>
<evidence type="ECO:0000313" key="2">
    <source>
        <dbReference type="Proteomes" id="UP000004473"/>
    </source>
</evidence>
<name>I2NFC4_NEISI</name>
<dbReference type="AlphaFoldDB" id="I2NFC4"/>
<accession>I2NFC4</accession>
<organism evidence="1 2">
    <name type="scientific">Neisseria sicca VK64</name>
    <dbReference type="NCBI Taxonomy" id="1095748"/>
    <lineage>
        <taxon>Bacteria</taxon>
        <taxon>Pseudomonadati</taxon>
        <taxon>Pseudomonadota</taxon>
        <taxon>Betaproteobacteria</taxon>
        <taxon>Neisseriales</taxon>
        <taxon>Neisseriaceae</taxon>
        <taxon>Neisseria</taxon>
    </lineage>
</organism>
<sequence>MQNFQYFHLDSKSRSSERFRRPSTSGFIRVSVLFRLK</sequence>
<gene>
    <name evidence="1" type="ORF">HMPREF1051_2531</name>
</gene>
<reference evidence="1 2" key="1">
    <citation type="submission" date="2012-04" db="EMBL/GenBank/DDBJ databases">
        <authorList>
            <person name="Harkins D.M."/>
            <person name="Madupu R."/>
            <person name="Durkin A.S."/>
            <person name="Torralba M."/>
            <person name="Methe B."/>
            <person name="Sutton G.G."/>
            <person name="Nelson K.E."/>
        </authorList>
    </citation>
    <scope>NUCLEOTIDE SEQUENCE [LARGE SCALE GENOMIC DNA]</scope>
    <source>
        <strain evidence="1 2">VK64</strain>
    </source>
</reference>
<comment type="caution">
    <text evidence="1">The sequence shown here is derived from an EMBL/GenBank/DDBJ whole genome shotgun (WGS) entry which is preliminary data.</text>
</comment>
<protein>
    <submittedName>
        <fullName evidence="1">Uncharacterized protein</fullName>
    </submittedName>
</protein>